<dbReference type="Proteomes" id="UP000053825">
    <property type="component" value="Unassembled WGS sequence"/>
</dbReference>
<dbReference type="EMBL" id="KQ414657">
    <property type="protein sequence ID" value="KOC65690.1"/>
    <property type="molecule type" value="Genomic_DNA"/>
</dbReference>
<keyword evidence="3" id="KW-1185">Reference proteome</keyword>
<reference evidence="2 3" key="1">
    <citation type="submission" date="2015-07" db="EMBL/GenBank/DDBJ databases">
        <title>The genome of Habropoda laboriosa.</title>
        <authorList>
            <person name="Pan H."/>
            <person name="Kapheim K."/>
        </authorList>
    </citation>
    <scope>NUCLEOTIDE SEQUENCE [LARGE SCALE GENOMIC DNA]</scope>
    <source>
        <strain evidence="2">0110345459</strain>
    </source>
</reference>
<sequence length="165" mass="18269">RQSRIHSVGLPARTSLLPEPPPTGSGAPPPIPRRHSATPAVNRRKASDPTPPPSSSILAASWSHDSSNEKLIDLGPYRGNVHQSSGNQEYSLDDPSEENEFVADFDKANFEEDCEKSSFEELQKASRDLEKRLHERIVKSAETKVKNCKSGRDGRQRKGNTQSNR</sequence>
<proteinExistence type="predicted"/>
<feature type="compositionally biased region" description="Polar residues" evidence="1">
    <location>
        <begin position="81"/>
        <end position="90"/>
    </location>
</feature>
<feature type="compositionally biased region" description="Pro residues" evidence="1">
    <location>
        <begin position="18"/>
        <end position="31"/>
    </location>
</feature>
<feature type="region of interest" description="Disordered" evidence="1">
    <location>
        <begin position="141"/>
        <end position="165"/>
    </location>
</feature>
<organism evidence="2 3">
    <name type="scientific">Habropoda laboriosa</name>
    <dbReference type="NCBI Taxonomy" id="597456"/>
    <lineage>
        <taxon>Eukaryota</taxon>
        <taxon>Metazoa</taxon>
        <taxon>Ecdysozoa</taxon>
        <taxon>Arthropoda</taxon>
        <taxon>Hexapoda</taxon>
        <taxon>Insecta</taxon>
        <taxon>Pterygota</taxon>
        <taxon>Neoptera</taxon>
        <taxon>Endopterygota</taxon>
        <taxon>Hymenoptera</taxon>
        <taxon>Apocrita</taxon>
        <taxon>Aculeata</taxon>
        <taxon>Apoidea</taxon>
        <taxon>Anthophila</taxon>
        <taxon>Apidae</taxon>
        <taxon>Habropoda</taxon>
    </lineage>
</organism>
<dbReference type="AlphaFoldDB" id="A0A0L7R476"/>
<dbReference type="OrthoDB" id="5979691at2759"/>
<evidence type="ECO:0000313" key="3">
    <source>
        <dbReference type="Proteomes" id="UP000053825"/>
    </source>
</evidence>
<accession>A0A0L7R476</accession>
<name>A0A0L7R476_9HYME</name>
<dbReference type="STRING" id="597456.A0A0L7R476"/>
<protein>
    <submittedName>
        <fullName evidence="2">Uncharacterized protein</fullName>
    </submittedName>
</protein>
<feature type="compositionally biased region" description="Basic and acidic residues" evidence="1">
    <location>
        <begin position="141"/>
        <end position="156"/>
    </location>
</feature>
<evidence type="ECO:0000256" key="1">
    <source>
        <dbReference type="SAM" id="MobiDB-lite"/>
    </source>
</evidence>
<feature type="non-terminal residue" evidence="2">
    <location>
        <position position="1"/>
    </location>
</feature>
<feature type="region of interest" description="Disordered" evidence="1">
    <location>
        <begin position="1"/>
        <end position="98"/>
    </location>
</feature>
<evidence type="ECO:0000313" key="2">
    <source>
        <dbReference type="EMBL" id="KOC65690.1"/>
    </source>
</evidence>
<gene>
    <name evidence="2" type="ORF">WH47_10152</name>
</gene>